<gene>
    <name evidence="2" type="ORF">KHZ85_05615</name>
</gene>
<dbReference type="InterPro" id="IPR024072">
    <property type="entry name" value="DHFR-like_dom_sf"/>
</dbReference>
<dbReference type="Pfam" id="PF01872">
    <property type="entry name" value="RibD_C"/>
    <property type="match status" value="1"/>
</dbReference>
<feature type="domain" description="Bacterial bifunctional deaminase-reductase C-terminal" evidence="1">
    <location>
        <begin position="2"/>
        <end position="55"/>
    </location>
</feature>
<dbReference type="AlphaFoldDB" id="A0A942WGN5"/>
<dbReference type="GO" id="GO:0009231">
    <property type="term" value="P:riboflavin biosynthetic process"/>
    <property type="evidence" value="ECO:0007669"/>
    <property type="project" value="InterPro"/>
</dbReference>
<evidence type="ECO:0000259" key="1">
    <source>
        <dbReference type="Pfam" id="PF01872"/>
    </source>
</evidence>
<evidence type="ECO:0000313" key="3">
    <source>
        <dbReference type="Proteomes" id="UP000753219"/>
    </source>
</evidence>
<dbReference type="GO" id="GO:0008703">
    <property type="term" value="F:5-amino-6-(5-phosphoribosylamino)uracil reductase activity"/>
    <property type="evidence" value="ECO:0007669"/>
    <property type="project" value="InterPro"/>
</dbReference>
<evidence type="ECO:0000313" key="2">
    <source>
        <dbReference type="EMBL" id="MBS4884226.1"/>
    </source>
</evidence>
<name>A0A942WGN5_9FIRM</name>
<reference evidence="2" key="1">
    <citation type="submission" date="2021-02" db="EMBL/GenBank/DDBJ databases">
        <title>Infant gut strain persistence is associated with maternal origin, phylogeny, and functional potential including surface adhesion and iron acquisition.</title>
        <authorList>
            <person name="Lou Y.C."/>
        </authorList>
    </citation>
    <scope>NUCLEOTIDE SEQUENCE</scope>
    <source>
        <strain evidence="2">L3_108_103G1_dasL3_108_103G1_concoct_2</strain>
    </source>
</reference>
<dbReference type="Gene3D" id="3.40.430.10">
    <property type="entry name" value="Dihydrofolate Reductase, subunit A"/>
    <property type="match status" value="1"/>
</dbReference>
<dbReference type="SUPFAM" id="SSF53597">
    <property type="entry name" value="Dihydrofolate reductase-like"/>
    <property type="match status" value="1"/>
</dbReference>
<accession>A0A942WGN5</accession>
<comment type="caution">
    <text evidence="2">The sequence shown here is derived from an EMBL/GenBank/DDBJ whole genome shotgun (WGS) entry which is preliminary data.</text>
</comment>
<protein>
    <submittedName>
        <fullName evidence="2">Dihydrofolate reductase family protein</fullName>
    </submittedName>
</protein>
<dbReference type="EMBL" id="JAGZMZ010000011">
    <property type="protein sequence ID" value="MBS4884226.1"/>
    <property type="molecule type" value="Genomic_DNA"/>
</dbReference>
<dbReference type="Proteomes" id="UP000753219">
    <property type="component" value="Unassembled WGS sequence"/>
</dbReference>
<sequence length="66" mass="7704">MWICSGANLIQQLVKEDIIDCYYITVISTILGSGIRLFGETDHEIKLKLLKTQSYNYMTDLIYTRR</sequence>
<dbReference type="InterPro" id="IPR002734">
    <property type="entry name" value="RibDG_C"/>
</dbReference>
<proteinExistence type="predicted"/>
<organism evidence="2 3">
    <name type="scientific">Amedibacillus dolichus</name>
    <dbReference type="NCBI Taxonomy" id="31971"/>
    <lineage>
        <taxon>Bacteria</taxon>
        <taxon>Bacillati</taxon>
        <taxon>Bacillota</taxon>
        <taxon>Erysipelotrichia</taxon>
        <taxon>Erysipelotrichales</taxon>
        <taxon>Erysipelotrichaceae</taxon>
        <taxon>Amedibacillus</taxon>
    </lineage>
</organism>